<proteinExistence type="predicted"/>
<evidence type="ECO:0008006" key="4">
    <source>
        <dbReference type="Google" id="ProtNLM"/>
    </source>
</evidence>
<evidence type="ECO:0000313" key="3">
    <source>
        <dbReference type="Proteomes" id="UP000221918"/>
    </source>
</evidence>
<dbReference type="AlphaFoldDB" id="A0ABD6T9D8"/>
<comment type="caution">
    <text evidence="2">The sequence shown here is derived from an EMBL/GenBank/DDBJ whole genome shotgun (WGS) entry which is preliminary data.</text>
</comment>
<accession>A0ABD6T9D8</accession>
<organism evidence="2 3">
    <name type="scientific">Bacillus pseudomycoides</name>
    <dbReference type="NCBI Taxonomy" id="64104"/>
    <lineage>
        <taxon>Bacteria</taxon>
        <taxon>Bacillati</taxon>
        <taxon>Bacillota</taxon>
        <taxon>Bacilli</taxon>
        <taxon>Bacillales</taxon>
        <taxon>Bacillaceae</taxon>
        <taxon>Bacillus</taxon>
        <taxon>Bacillus cereus group</taxon>
    </lineage>
</organism>
<reference evidence="2 3" key="1">
    <citation type="submission" date="2017-09" db="EMBL/GenBank/DDBJ databases">
        <title>Large-scale bioinformatics analysis of Bacillus genomes uncovers conserved roles of natural products in bacterial physiology.</title>
        <authorList>
            <consortium name="Agbiome Team Llc"/>
            <person name="Bleich R.M."/>
            <person name="Grubbs K.J."/>
            <person name="Santa Maria K.C."/>
            <person name="Allen S.E."/>
            <person name="Farag S."/>
            <person name="Shank E.A."/>
            <person name="Bowers A."/>
        </authorList>
    </citation>
    <scope>NUCLEOTIDE SEQUENCE [LARGE SCALE GENOMIC DNA]</scope>
    <source>
        <strain evidence="2 3">AFS037265</strain>
    </source>
</reference>
<sequence>MDKEIEKTSYRTLCEFEKSFLENFKEKDDGNIEFSSFDLEDKEKRFPIQSITYTSFKDLFEEVYKDSFLTSIESLDLKELDNKLGSATLNTIMARDPIIRTRYEEITKERDLDNDGTPDRIDIDDTKNSVQSVGDLDKVKNATNKETQEDNEDKKENKTRRKSHDMEL</sequence>
<evidence type="ECO:0000313" key="2">
    <source>
        <dbReference type="EMBL" id="PHE99972.1"/>
    </source>
</evidence>
<evidence type="ECO:0000256" key="1">
    <source>
        <dbReference type="SAM" id="MobiDB-lite"/>
    </source>
</evidence>
<dbReference type="RefSeq" id="WP_098803022.1">
    <property type="nucleotide sequence ID" value="NZ_NUTL01000037.1"/>
</dbReference>
<dbReference type="EMBL" id="NUTL01000037">
    <property type="protein sequence ID" value="PHE99972.1"/>
    <property type="molecule type" value="Genomic_DNA"/>
</dbReference>
<name>A0ABD6T9D8_9BACI</name>
<dbReference type="Proteomes" id="UP000221918">
    <property type="component" value="Unassembled WGS sequence"/>
</dbReference>
<protein>
    <recommendedName>
        <fullName evidence="4">NADH dehydrogenase</fullName>
    </recommendedName>
</protein>
<feature type="compositionally biased region" description="Basic residues" evidence="1">
    <location>
        <begin position="157"/>
        <end position="168"/>
    </location>
</feature>
<feature type="compositionally biased region" description="Basic and acidic residues" evidence="1">
    <location>
        <begin position="146"/>
        <end position="156"/>
    </location>
</feature>
<feature type="region of interest" description="Disordered" evidence="1">
    <location>
        <begin position="110"/>
        <end position="168"/>
    </location>
</feature>
<feature type="compositionally biased region" description="Basic and acidic residues" evidence="1">
    <location>
        <begin position="110"/>
        <end position="127"/>
    </location>
</feature>
<gene>
    <name evidence="2" type="ORF">COF81_09655</name>
</gene>